<dbReference type="InterPro" id="IPR052059">
    <property type="entry name" value="CR_Ser/Thr_kinase"/>
</dbReference>
<dbReference type="PROSITE" id="PS00108">
    <property type="entry name" value="PROTEIN_KINASE_ST"/>
    <property type="match status" value="1"/>
</dbReference>
<keyword evidence="2" id="KW-0723">Serine/threonine-protein kinase</keyword>
<feature type="domain" description="Gnk2-homologous" evidence="20">
    <location>
        <begin position="18"/>
        <end position="119"/>
    </location>
</feature>
<dbReference type="FunFam" id="1.10.510.10:FF:000336">
    <property type="entry name" value="Cysteine-rich receptor-like protein kinase 2"/>
    <property type="match status" value="1"/>
</dbReference>
<dbReference type="InterPro" id="IPR038408">
    <property type="entry name" value="GNK2_sf"/>
</dbReference>
<comment type="catalytic activity">
    <reaction evidence="16">
        <text>L-threonyl-[protein] + ATP = O-phospho-L-threonyl-[protein] + ADP + H(+)</text>
        <dbReference type="Rhea" id="RHEA:46608"/>
        <dbReference type="Rhea" id="RHEA-COMP:11060"/>
        <dbReference type="Rhea" id="RHEA-COMP:11605"/>
        <dbReference type="ChEBI" id="CHEBI:15378"/>
        <dbReference type="ChEBI" id="CHEBI:30013"/>
        <dbReference type="ChEBI" id="CHEBI:30616"/>
        <dbReference type="ChEBI" id="CHEBI:61977"/>
        <dbReference type="ChEBI" id="CHEBI:456216"/>
    </reaction>
</comment>
<dbReference type="CDD" id="cd14066">
    <property type="entry name" value="STKc_IRAK"/>
    <property type="match status" value="1"/>
</dbReference>
<dbReference type="GO" id="GO:0005524">
    <property type="term" value="F:ATP binding"/>
    <property type="evidence" value="ECO:0007669"/>
    <property type="project" value="UniProtKB-UniRule"/>
</dbReference>
<name>A0ABD1TCH0_9LAMI</name>
<dbReference type="Gene3D" id="3.30.430.20">
    <property type="entry name" value="Gnk2 domain, C-X8-C-X2-C motif"/>
    <property type="match status" value="2"/>
</dbReference>
<evidence type="ECO:0000256" key="2">
    <source>
        <dbReference type="ARBA" id="ARBA00022527"/>
    </source>
</evidence>
<evidence type="ECO:0000256" key="10">
    <source>
        <dbReference type="ARBA" id="ARBA00022840"/>
    </source>
</evidence>
<dbReference type="PROSITE" id="PS50011">
    <property type="entry name" value="PROTEIN_KINASE_DOM"/>
    <property type="match status" value="1"/>
</dbReference>
<dbReference type="EMBL" id="JBFOLJ010000009">
    <property type="protein sequence ID" value="KAL2510422.1"/>
    <property type="molecule type" value="Genomic_DNA"/>
</dbReference>
<dbReference type="Pfam" id="PF01657">
    <property type="entry name" value="Stress-antifung"/>
    <property type="match status" value="2"/>
</dbReference>
<keyword evidence="10 17" id="KW-0067">ATP-binding</keyword>
<keyword evidence="14" id="KW-0325">Glycoprotein</keyword>
<organism evidence="21 22">
    <name type="scientific">Forsythia ovata</name>
    <dbReference type="NCBI Taxonomy" id="205694"/>
    <lineage>
        <taxon>Eukaryota</taxon>
        <taxon>Viridiplantae</taxon>
        <taxon>Streptophyta</taxon>
        <taxon>Embryophyta</taxon>
        <taxon>Tracheophyta</taxon>
        <taxon>Spermatophyta</taxon>
        <taxon>Magnoliopsida</taxon>
        <taxon>eudicotyledons</taxon>
        <taxon>Gunneridae</taxon>
        <taxon>Pentapetalae</taxon>
        <taxon>asterids</taxon>
        <taxon>lamiids</taxon>
        <taxon>Lamiales</taxon>
        <taxon>Oleaceae</taxon>
        <taxon>Forsythieae</taxon>
        <taxon>Forsythia</taxon>
    </lineage>
</organism>
<keyword evidence="9" id="KW-0418">Kinase</keyword>
<evidence type="ECO:0000256" key="6">
    <source>
        <dbReference type="ARBA" id="ARBA00022729"/>
    </source>
</evidence>
<keyword evidence="7" id="KW-0677">Repeat</keyword>
<dbReference type="SUPFAM" id="SSF56112">
    <property type="entry name" value="Protein kinase-like (PK-like)"/>
    <property type="match status" value="1"/>
</dbReference>
<dbReference type="PANTHER" id="PTHR47973">
    <property type="entry name" value="CYSTEINE-RICH RECEPTOR-LIKE PROTEIN KINASE 3"/>
    <property type="match status" value="1"/>
</dbReference>
<evidence type="ECO:0000256" key="15">
    <source>
        <dbReference type="ARBA" id="ARBA00047558"/>
    </source>
</evidence>
<dbReference type="AlphaFoldDB" id="A0ABD1TCH0"/>
<evidence type="ECO:0000256" key="18">
    <source>
        <dbReference type="SAM" id="Phobius"/>
    </source>
</evidence>
<dbReference type="GO" id="GO:0004674">
    <property type="term" value="F:protein serine/threonine kinase activity"/>
    <property type="evidence" value="ECO:0007669"/>
    <property type="project" value="UniProtKB-KW"/>
</dbReference>
<evidence type="ECO:0000259" key="19">
    <source>
        <dbReference type="PROSITE" id="PS50011"/>
    </source>
</evidence>
<evidence type="ECO:0000256" key="9">
    <source>
        <dbReference type="ARBA" id="ARBA00022777"/>
    </source>
</evidence>
<evidence type="ECO:0000256" key="14">
    <source>
        <dbReference type="ARBA" id="ARBA00023180"/>
    </source>
</evidence>
<keyword evidence="5 18" id="KW-0812">Transmembrane</keyword>
<dbReference type="InterPro" id="IPR001245">
    <property type="entry name" value="Ser-Thr/Tyr_kinase_cat_dom"/>
</dbReference>
<dbReference type="FunFam" id="3.30.430.20:FF:000005">
    <property type="entry name" value="Cysteine-rich receptor-like protein kinase 2"/>
    <property type="match status" value="1"/>
</dbReference>
<accession>A0ABD1TCH0</accession>
<evidence type="ECO:0000313" key="21">
    <source>
        <dbReference type="EMBL" id="KAL2510422.1"/>
    </source>
</evidence>
<evidence type="ECO:0000313" key="22">
    <source>
        <dbReference type="Proteomes" id="UP001604277"/>
    </source>
</evidence>
<feature type="domain" description="Gnk2-homologous" evidence="20">
    <location>
        <begin position="124"/>
        <end position="228"/>
    </location>
</feature>
<keyword evidence="6" id="KW-0732">Signal</keyword>
<comment type="caution">
    <text evidence="21">The sequence shown here is derived from an EMBL/GenBank/DDBJ whole genome shotgun (WGS) entry which is preliminary data.</text>
</comment>
<dbReference type="Gene3D" id="1.10.510.10">
    <property type="entry name" value="Transferase(Phosphotransferase) domain 1"/>
    <property type="match status" value="1"/>
</dbReference>
<dbReference type="FunFam" id="3.30.430.20:FF:000015">
    <property type="entry name" value="Cysteine-rich receptor-like protein kinase 3"/>
    <property type="match status" value="1"/>
</dbReference>
<feature type="domain" description="Protein kinase" evidence="19">
    <location>
        <begin position="308"/>
        <end position="599"/>
    </location>
</feature>
<keyword evidence="12 18" id="KW-0472">Membrane</keyword>
<dbReference type="InterPro" id="IPR008271">
    <property type="entry name" value="Ser/Thr_kinase_AS"/>
</dbReference>
<evidence type="ECO:0000256" key="11">
    <source>
        <dbReference type="ARBA" id="ARBA00022989"/>
    </source>
</evidence>
<dbReference type="InterPro" id="IPR002902">
    <property type="entry name" value="GNK2"/>
</dbReference>
<dbReference type="Proteomes" id="UP001604277">
    <property type="component" value="Unassembled WGS sequence"/>
</dbReference>
<evidence type="ECO:0000256" key="7">
    <source>
        <dbReference type="ARBA" id="ARBA00022737"/>
    </source>
</evidence>
<evidence type="ECO:0000256" key="16">
    <source>
        <dbReference type="ARBA" id="ARBA00047951"/>
    </source>
</evidence>
<evidence type="ECO:0000256" key="5">
    <source>
        <dbReference type="ARBA" id="ARBA00022692"/>
    </source>
</evidence>
<dbReference type="GO" id="GO:0016020">
    <property type="term" value="C:membrane"/>
    <property type="evidence" value="ECO:0007669"/>
    <property type="project" value="UniProtKB-SubCell"/>
</dbReference>
<evidence type="ECO:0000259" key="20">
    <source>
        <dbReference type="PROSITE" id="PS51473"/>
    </source>
</evidence>
<dbReference type="InterPro" id="IPR011009">
    <property type="entry name" value="Kinase-like_dom_sf"/>
</dbReference>
<protein>
    <submittedName>
        <fullName evidence="21">Cysteine-rich receptor-like protein kinase 2</fullName>
    </submittedName>
</protein>
<keyword evidence="3" id="KW-0597">Phosphoprotein</keyword>
<feature type="transmembrane region" description="Helical" evidence="18">
    <location>
        <begin position="242"/>
        <end position="267"/>
    </location>
</feature>
<evidence type="ECO:0000256" key="13">
    <source>
        <dbReference type="ARBA" id="ARBA00023170"/>
    </source>
</evidence>
<keyword evidence="8 17" id="KW-0547">Nucleotide-binding</keyword>
<evidence type="ECO:0000256" key="4">
    <source>
        <dbReference type="ARBA" id="ARBA00022679"/>
    </source>
</evidence>
<keyword evidence="13" id="KW-0675">Receptor</keyword>
<sequence length="636" mass="70528">MILVNLLLPYASLGEPRAQVVQIMCGNQLPHNATICIQNFVETMENLSAQVPTSGFCTAVGGSGLDTDHGLVQCYGDLSLPECVLCFAQARTVIPHCYPFNSGKVYLDGCFLRTGNYNFFQEYTGQSDTAVCGNRTQKSFAFQVSARQAVVKAVSAAPNNNGFARSRVLVSRSNESAYVLADCWRTLSASSCRACLQNASASILGCLPWSEGRALNTGCFLRYSDTNFLNPIPKNGSSRGKVIGIVVAVVSAVVVLIVGAIIGFYIWKHRTIQKKRKGFSDAEKLVRTLHDSSLNFKYSTLEKATGSFDEANKLGQGGFGTVYKGVLQDGREIAVKRLFFNNKHRARDFYNEVNIISSVEHKNLVRLLGCSCSGPESLLVYEFLPNKSLDLFIFDPSKGKALNWEKRFEIIIGAAEGLVYLHENTNTRIIHRDIKASNIFLDSRLRAKIADFGLARSFQEDKSHISTAIAGTLGYMAPEYLAHGQLTEKADVYSFGVLLLEIVTGRQNNRSKAAEYSDSLVSIAWKHFQQRTVEELFDPNLMLHNYHSIDLENEILRVVHVGLLCTQEIPSLRPSMSKALQMLVKKEHHLPAPTSPPFMDEKTMELNDTFENPTSPLNYGNHESVASISHSIFYPR</sequence>
<comment type="catalytic activity">
    <reaction evidence="15">
        <text>L-seryl-[protein] + ATP = O-phospho-L-seryl-[protein] + ADP + H(+)</text>
        <dbReference type="Rhea" id="RHEA:17989"/>
        <dbReference type="Rhea" id="RHEA-COMP:9863"/>
        <dbReference type="Rhea" id="RHEA-COMP:11604"/>
        <dbReference type="ChEBI" id="CHEBI:15378"/>
        <dbReference type="ChEBI" id="CHEBI:29999"/>
        <dbReference type="ChEBI" id="CHEBI:30616"/>
        <dbReference type="ChEBI" id="CHEBI:83421"/>
        <dbReference type="ChEBI" id="CHEBI:456216"/>
    </reaction>
</comment>
<dbReference type="PROSITE" id="PS00107">
    <property type="entry name" value="PROTEIN_KINASE_ATP"/>
    <property type="match status" value="1"/>
</dbReference>
<reference evidence="22" key="1">
    <citation type="submission" date="2024-07" db="EMBL/GenBank/DDBJ databases">
        <title>Two chromosome-level genome assemblies of Korean endemic species Abeliophyllum distichum and Forsythia ovata (Oleaceae).</title>
        <authorList>
            <person name="Jang H."/>
        </authorList>
    </citation>
    <scope>NUCLEOTIDE SEQUENCE [LARGE SCALE GENOMIC DNA]</scope>
</reference>
<proteinExistence type="predicted"/>
<comment type="subcellular location">
    <subcellularLocation>
        <location evidence="1">Membrane</location>
        <topology evidence="1">Single-pass membrane protein</topology>
    </subcellularLocation>
</comment>
<evidence type="ECO:0000256" key="1">
    <source>
        <dbReference type="ARBA" id="ARBA00004167"/>
    </source>
</evidence>
<dbReference type="InterPro" id="IPR017441">
    <property type="entry name" value="Protein_kinase_ATP_BS"/>
</dbReference>
<feature type="binding site" evidence="17">
    <location>
        <position position="336"/>
    </location>
    <ligand>
        <name>ATP</name>
        <dbReference type="ChEBI" id="CHEBI:30616"/>
    </ligand>
</feature>
<evidence type="ECO:0000256" key="17">
    <source>
        <dbReference type="PROSITE-ProRule" id="PRU10141"/>
    </source>
</evidence>
<dbReference type="InterPro" id="IPR000719">
    <property type="entry name" value="Prot_kinase_dom"/>
</dbReference>
<dbReference type="CDD" id="cd23509">
    <property type="entry name" value="Gnk2-like"/>
    <property type="match status" value="2"/>
</dbReference>
<dbReference type="FunFam" id="3.30.200.20:FF:001208">
    <property type="entry name" value="Putative DUF26-domain receptor-like protein kinase family protein"/>
    <property type="match status" value="1"/>
</dbReference>
<dbReference type="SMART" id="SM00220">
    <property type="entry name" value="S_TKc"/>
    <property type="match status" value="1"/>
</dbReference>
<evidence type="ECO:0000256" key="3">
    <source>
        <dbReference type="ARBA" id="ARBA00022553"/>
    </source>
</evidence>
<dbReference type="Pfam" id="PF07714">
    <property type="entry name" value="PK_Tyr_Ser-Thr"/>
    <property type="match status" value="1"/>
</dbReference>
<keyword evidence="11 18" id="KW-1133">Transmembrane helix</keyword>
<keyword evidence="4" id="KW-0808">Transferase</keyword>
<gene>
    <name evidence="21" type="ORF">Fot_34069</name>
</gene>
<dbReference type="PROSITE" id="PS51473">
    <property type="entry name" value="GNK2"/>
    <property type="match status" value="2"/>
</dbReference>
<evidence type="ECO:0000256" key="8">
    <source>
        <dbReference type="ARBA" id="ARBA00022741"/>
    </source>
</evidence>
<keyword evidence="22" id="KW-1185">Reference proteome</keyword>
<evidence type="ECO:0000256" key="12">
    <source>
        <dbReference type="ARBA" id="ARBA00023136"/>
    </source>
</evidence>
<dbReference type="Gene3D" id="3.30.200.20">
    <property type="entry name" value="Phosphorylase Kinase, domain 1"/>
    <property type="match status" value="1"/>
</dbReference>